<dbReference type="Proteomes" id="UP000422221">
    <property type="component" value="Unassembled WGS sequence"/>
</dbReference>
<dbReference type="PROSITE" id="PS50835">
    <property type="entry name" value="IG_LIKE"/>
    <property type="match status" value="1"/>
</dbReference>
<accession>A0A7J4XIX8</accession>
<dbReference type="Pfam" id="PF02368">
    <property type="entry name" value="Big_2"/>
    <property type="match status" value="2"/>
</dbReference>
<proteinExistence type="predicted"/>
<evidence type="ECO:0000313" key="4">
    <source>
        <dbReference type="Proteomes" id="UP000422221"/>
    </source>
</evidence>
<dbReference type="InterPro" id="IPR008964">
    <property type="entry name" value="Invasin/intimin_cell_adhesion"/>
</dbReference>
<feature type="signal peptide" evidence="1">
    <location>
        <begin position="1"/>
        <end position="26"/>
    </location>
</feature>
<evidence type="ECO:0000259" key="2">
    <source>
        <dbReference type="PROSITE" id="PS50835"/>
    </source>
</evidence>
<keyword evidence="1" id="KW-0732">Signal</keyword>
<reference evidence="3 4" key="1">
    <citation type="journal article" date="2019" name="Nat. Med.">
        <title>A library of human gut bacterial isolates paired with longitudinal multiomics data enables mechanistic microbiome research.</title>
        <authorList>
            <person name="Poyet M."/>
            <person name="Groussin M."/>
            <person name="Gibbons S.M."/>
            <person name="Avila-Pacheco J."/>
            <person name="Jiang X."/>
            <person name="Kearney S.M."/>
            <person name="Perrotta A.R."/>
            <person name="Berdy B."/>
            <person name="Zhao S."/>
            <person name="Lieberman T.D."/>
            <person name="Swanson P.K."/>
            <person name="Smith M."/>
            <person name="Roesemann S."/>
            <person name="Alexander J.E."/>
            <person name="Rich S.A."/>
            <person name="Livny J."/>
            <person name="Vlamakis H."/>
            <person name="Clish C."/>
            <person name="Bullock K."/>
            <person name="Deik A."/>
            <person name="Scott J."/>
            <person name="Pierce K.A."/>
            <person name="Xavier R.J."/>
            <person name="Alm E.J."/>
        </authorList>
    </citation>
    <scope>NUCLEOTIDE SEQUENCE [LARGE SCALE GENOMIC DNA]</scope>
    <source>
        <strain evidence="3 4">BIOML-A10</strain>
    </source>
</reference>
<dbReference type="SMART" id="SM00635">
    <property type="entry name" value="BID_2"/>
    <property type="match status" value="2"/>
</dbReference>
<dbReference type="InterPro" id="IPR003343">
    <property type="entry name" value="Big_2"/>
</dbReference>
<evidence type="ECO:0000313" key="3">
    <source>
        <dbReference type="EMBL" id="KAA3765488.1"/>
    </source>
</evidence>
<dbReference type="AlphaFoldDB" id="A0A7J4XIX8"/>
<dbReference type="RefSeq" id="WP_130058789.1">
    <property type="nucleotide sequence ID" value="NZ_JADNPJ010000005.1"/>
</dbReference>
<protein>
    <submittedName>
        <fullName evidence="3">Ig domain-containing protein</fullName>
    </submittedName>
</protein>
<gene>
    <name evidence="3" type="ORF">F3F73_10690</name>
</gene>
<dbReference type="EMBL" id="VWMK01000009">
    <property type="protein sequence ID" value="KAA3765488.1"/>
    <property type="molecule type" value="Genomic_DNA"/>
</dbReference>
<dbReference type="SUPFAM" id="SSF49373">
    <property type="entry name" value="Invasin/intimin cell-adhesion fragments"/>
    <property type="match status" value="2"/>
</dbReference>
<name>A0A7J4XIX8_9BACE</name>
<comment type="caution">
    <text evidence="3">The sequence shown here is derived from an EMBL/GenBank/DDBJ whole genome shotgun (WGS) entry which is preliminary data.</text>
</comment>
<feature type="domain" description="Ig-like" evidence="2">
    <location>
        <begin position="123"/>
        <end position="212"/>
    </location>
</feature>
<dbReference type="InterPro" id="IPR007110">
    <property type="entry name" value="Ig-like_dom"/>
</dbReference>
<sequence>MVRKDYIKQLMTVIAVLVLSTTSISAANKTVTMQVGETMTLRLPSNITSLALRGVQWVSTRPNEIQVVSQTTYSATIKVLKAVPSTTTCLVNCRYYYLVNNGGYIYQLTGSYDFKVETMSNEPTSVSLPLSVTLNIGESKSLTAILTPHDAQTELTWASSNYATINVFQNGRILAQKEGTSIITVRTSNGRTATCTVNAIKPTIDATSVSISSVTCTIKVGEKNKLNAVVFPSNATNKQITWVSSNPSIVSVDKNGNIIGLKAGTANISVMTNNGKTASCTVNCIAMIPDLEISDKNGMSEIPAVANVRYDRIMYSGWNSVCVPFALDKTILDGFLEGFRMALVETFEIVGDKQFVTIKEVCFVEAGVPCLIYAPSEVLCKFKLDNVELKASPKNSSIMKASFQRICIGAGVYKLTEDGTAFGLTKTDEAVVAPFRCYIQVQP</sequence>
<evidence type="ECO:0000256" key="1">
    <source>
        <dbReference type="SAM" id="SignalP"/>
    </source>
</evidence>
<feature type="chain" id="PRO_5029769702" evidence="1">
    <location>
        <begin position="27"/>
        <end position="443"/>
    </location>
</feature>
<organism evidence="3 4">
    <name type="scientific">Bacteroides salyersiae</name>
    <dbReference type="NCBI Taxonomy" id="291644"/>
    <lineage>
        <taxon>Bacteria</taxon>
        <taxon>Pseudomonadati</taxon>
        <taxon>Bacteroidota</taxon>
        <taxon>Bacteroidia</taxon>
        <taxon>Bacteroidales</taxon>
        <taxon>Bacteroidaceae</taxon>
        <taxon>Bacteroides</taxon>
    </lineage>
</organism>
<dbReference type="Gene3D" id="2.60.40.1080">
    <property type="match status" value="2"/>
</dbReference>